<dbReference type="SMART" id="SM00857">
    <property type="entry name" value="Resolvase"/>
    <property type="match status" value="1"/>
</dbReference>
<dbReference type="InterPro" id="IPR038109">
    <property type="entry name" value="DNA_bind_recomb_sf"/>
</dbReference>
<dbReference type="PANTHER" id="PTHR30461">
    <property type="entry name" value="DNA-INVERTASE FROM LAMBDOID PROPHAGE"/>
    <property type="match status" value="1"/>
</dbReference>
<dbReference type="RefSeq" id="WP_091351030.1">
    <property type="nucleotide sequence ID" value="NZ_FOIF01000034.1"/>
</dbReference>
<dbReference type="Gene3D" id="3.40.50.1390">
    <property type="entry name" value="Resolvase, N-terminal catalytic domain"/>
    <property type="match status" value="1"/>
</dbReference>
<dbReference type="Pfam" id="PF00239">
    <property type="entry name" value="Resolvase"/>
    <property type="match status" value="1"/>
</dbReference>
<dbReference type="InterPro" id="IPR006119">
    <property type="entry name" value="Resolv_N"/>
</dbReference>
<dbReference type="Proteomes" id="UP000243819">
    <property type="component" value="Unassembled WGS sequence"/>
</dbReference>
<accession>A0A1I0BA94</accession>
<dbReference type="GO" id="GO:0003677">
    <property type="term" value="F:DNA binding"/>
    <property type="evidence" value="ECO:0007669"/>
    <property type="project" value="InterPro"/>
</dbReference>
<gene>
    <name evidence="3" type="ORF">SAMN03080614_10346</name>
</gene>
<name>A0A1I0BA94_9FIRM</name>
<proteinExistence type="predicted"/>
<dbReference type="InterPro" id="IPR036162">
    <property type="entry name" value="Resolvase-like_N_sf"/>
</dbReference>
<evidence type="ECO:0000313" key="3">
    <source>
        <dbReference type="EMBL" id="SET03067.1"/>
    </source>
</evidence>
<dbReference type="InterPro" id="IPR050639">
    <property type="entry name" value="SSR_resolvase"/>
</dbReference>
<dbReference type="SUPFAM" id="SSF53041">
    <property type="entry name" value="Resolvase-like"/>
    <property type="match status" value="1"/>
</dbReference>
<evidence type="ECO:0000259" key="1">
    <source>
        <dbReference type="PROSITE" id="PS51736"/>
    </source>
</evidence>
<dbReference type="AlphaFoldDB" id="A0A1I0BA94"/>
<dbReference type="Pfam" id="PF13408">
    <property type="entry name" value="Zn_ribbon_recom"/>
    <property type="match status" value="1"/>
</dbReference>
<dbReference type="PANTHER" id="PTHR30461:SF23">
    <property type="entry name" value="DNA RECOMBINASE-RELATED"/>
    <property type="match status" value="1"/>
</dbReference>
<feature type="domain" description="Recombinase" evidence="2">
    <location>
        <begin position="174"/>
        <end position="298"/>
    </location>
</feature>
<evidence type="ECO:0000259" key="2">
    <source>
        <dbReference type="PROSITE" id="PS51737"/>
    </source>
</evidence>
<dbReference type="Pfam" id="PF07508">
    <property type="entry name" value="Recombinase"/>
    <property type="match status" value="1"/>
</dbReference>
<organism evidence="3 4">
    <name type="scientific">Anaerobranca gottschalkii DSM 13577</name>
    <dbReference type="NCBI Taxonomy" id="1120990"/>
    <lineage>
        <taxon>Bacteria</taxon>
        <taxon>Bacillati</taxon>
        <taxon>Bacillota</taxon>
        <taxon>Clostridia</taxon>
        <taxon>Eubacteriales</taxon>
        <taxon>Proteinivoracaceae</taxon>
        <taxon>Anaerobranca</taxon>
    </lineage>
</organism>
<evidence type="ECO:0000313" key="4">
    <source>
        <dbReference type="Proteomes" id="UP000243819"/>
    </source>
</evidence>
<dbReference type="InterPro" id="IPR011109">
    <property type="entry name" value="DNA_bind_recombinase_dom"/>
</dbReference>
<keyword evidence="4" id="KW-1185">Reference proteome</keyword>
<dbReference type="Gene3D" id="3.90.1750.20">
    <property type="entry name" value="Putative Large Serine Recombinase, Chain B, Domain 2"/>
    <property type="match status" value="1"/>
</dbReference>
<reference evidence="4" key="1">
    <citation type="submission" date="2016-10" db="EMBL/GenBank/DDBJ databases">
        <authorList>
            <person name="Varghese N."/>
            <person name="Submissions S."/>
        </authorList>
    </citation>
    <scope>NUCLEOTIDE SEQUENCE [LARGE SCALE GENOMIC DNA]</scope>
    <source>
        <strain evidence="4">DSM 13577</strain>
    </source>
</reference>
<feature type="domain" description="Resolvase/invertase-type recombinase catalytic" evidence="1">
    <location>
        <begin position="20"/>
        <end position="171"/>
    </location>
</feature>
<dbReference type="OrthoDB" id="9769353at2"/>
<dbReference type="GO" id="GO:0000150">
    <property type="term" value="F:DNA strand exchange activity"/>
    <property type="evidence" value="ECO:0007669"/>
    <property type="project" value="InterPro"/>
</dbReference>
<sequence length="399" mass="46020">MFTIKKIERKIPEKTIQKKRVAAYARVSSGKEEMLHSLSAQISYYSSFIQSHSNWEYVGVYADEGITGTNSNRPEFQRLLTDARKGKIDLIITKSVSRFMRNTVELLEIVRELKSLNVDVYFEKENIHTMSGDGELMLTILASFAQEESRSVSENCKWRIRKNFSEGKLNGGQILGYDLIGDKLEINQNEAKIVQRIFQDFLAGMGKEKIAQRLNEEGIKTKRGNKWSPNSIAGILRNEKYTGQLKLQKTYVSDNLTKKKKKNRGQLPTYIVSENHPKIIDKETFDKVQKELEKRAKRYQPKQKPSKYPLTGLIQCGLCGKNYRRKINNIGTKYQRVIWICSTYNSKGKKECPAKQVPEDILLEENLKDIEKIIVKGDNTLLFIYKNGERRLKDVSKSS</sequence>
<dbReference type="EMBL" id="FOIF01000034">
    <property type="protein sequence ID" value="SET03067.1"/>
    <property type="molecule type" value="Genomic_DNA"/>
</dbReference>
<dbReference type="PROSITE" id="PS51736">
    <property type="entry name" value="RECOMBINASES_3"/>
    <property type="match status" value="1"/>
</dbReference>
<dbReference type="CDD" id="cd00338">
    <property type="entry name" value="Ser_Recombinase"/>
    <property type="match status" value="1"/>
</dbReference>
<protein>
    <submittedName>
        <fullName evidence="3">Site-specific DNA recombinase</fullName>
    </submittedName>
</protein>
<dbReference type="InterPro" id="IPR025827">
    <property type="entry name" value="Zn_ribbon_recom_dom"/>
</dbReference>
<dbReference type="PROSITE" id="PS51737">
    <property type="entry name" value="RECOMBINASE_DNA_BIND"/>
    <property type="match status" value="1"/>
</dbReference>
<dbReference type="STRING" id="1120990.SAMN03080614_10346"/>